<protein>
    <recommendedName>
        <fullName evidence="3">Initiator binding domain-containing protein</fullName>
    </recommendedName>
</protein>
<organism evidence="1 2">
    <name type="scientific">Tritrichomonas musculus</name>
    <dbReference type="NCBI Taxonomy" id="1915356"/>
    <lineage>
        <taxon>Eukaryota</taxon>
        <taxon>Metamonada</taxon>
        <taxon>Parabasalia</taxon>
        <taxon>Tritrichomonadida</taxon>
        <taxon>Tritrichomonadidae</taxon>
        <taxon>Tritrichomonas</taxon>
    </lineage>
</organism>
<gene>
    <name evidence="1" type="ORF">M9Y10_008449</name>
</gene>
<dbReference type="Proteomes" id="UP001470230">
    <property type="component" value="Unassembled WGS sequence"/>
</dbReference>
<evidence type="ECO:0008006" key="3">
    <source>
        <dbReference type="Google" id="ProtNLM"/>
    </source>
</evidence>
<dbReference type="EMBL" id="JAPFFF010000014">
    <property type="protein sequence ID" value="KAK8870563.1"/>
    <property type="molecule type" value="Genomic_DNA"/>
</dbReference>
<accession>A0ABR2IZ88</accession>
<comment type="caution">
    <text evidence="1">The sequence shown here is derived from an EMBL/GenBank/DDBJ whole genome shotgun (WGS) entry which is preliminary data.</text>
</comment>
<evidence type="ECO:0000313" key="2">
    <source>
        <dbReference type="Proteomes" id="UP001470230"/>
    </source>
</evidence>
<name>A0ABR2IZ88_9EUKA</name>
<evidence type="ECO:0000313" key="1">
    <source>
        <dbReference type="EMBL" id="KAK8870563.1"/>
    </source>
</evidence>
<proteinExistence type="predicted"/>
<sequence>MLSFKSKSFQEYRSSPDQNDLLNSVINFHPYAHCIEIITNNPSPPAFPPPKMQNTSFFHVLLDIKALKDESIVNDLFTPSTRFISLSPITTGNGLFIQKSTITFILNEATYQRFGLSGKKLGNDSNQHIISIKSDQVQLLQRIRPCEPIVGLLSTQNPDIYKRYLKKVSPMDLSIDVWQPTSEFQFDINSLNNPETLSTDWIFEFKKAIDVSLLQRKKIAMTSSIQRITIEGFFNLSDFDEWIRSIGQNGWAIVMVWDIKDIPGSFLGKKKTFTGCGGGCDLILFGKSLSHAHQIQTVQYIDEE</sequence>
<keyword evidence="2" id="KW-1185">Reference proteome</keyword>
<reference evidence="1 2" key="1">
    <citation type="submission" date="2024-04" db="EMBL/GenBank/DDBJ databases">
        <title>Tritrichomonas musculus Genome.</title>
        <authorList>
            <person name="Alves-Ferreira E."/>
            <person name="Grigg M."/>
            <person name="Lorenzi H."/>
            <person name="Galac M."/>
        </authorList>
    </citation>
    <scope>NUCLEOTIDE SEQUENCE [LARGE SCALE GENOMIC DNA]</scope>
    <source>
        <strain evidence="1 2">EAF2021</strain>
    </source>
</reference>